<dbReference type="InterPro" id="IPR025846">
    <property type="entry name" value="TBL_N"/>
</dbReference>
<dbReference type="GO" id="GO:0005794">
    <property type="term" value="C:Golgi apparatus"/>
    <property type="evidence" value="ECO:0007669"/>
    <property type="project" value="TreeGrafter"/>
</dbReference>
<dbReference type="InterPro" id="IPR026057">
    <property type="entry name" value="TBL_C"/>
</dbReference>
<dbReference type="PANTHER" id="PTHR32285">
    <property type="entry name" value="PROTEIN TRICHOME BIREFRINGENCE-LIKE 9-RELATED"/>
    <property type="match status" value="1"/>
</dbReference>
<evidence type="ECO:0000313" key="11">
    <source>
        <dbReference type="Proteomes" id="UP001177140"/>
    </source>
</evidence>
<keyword evidence="11" id="KW-1185">Reference proteome</keyword>
<evidence type="ECO:0008006" key="12">
    <source>
        <dbReference type="Google" id="ProtNLM"/>
    </source>
</evidence>
<dbReference type="AlphaFoldDB" id="A0AA41VHU2"/>
<comment type="subcellular location">
    <subcellularLocation>
        <location evidence="1">Membrane</location>
        <topology evidence="1">Single-pass membrane protein</topology>
    </subcellularLocation>
</comment>
<dbReference type="Proteomes" id="UP001177140">
    <property type="component" value="Unassembled WGS sequence"/>
</dbReference>
<evidence type="ECO:0000256" key="3">
    <source>
        <dbReference type="ARBA" id="ARBA00022692"/>
    </source>
</evidence>
<feature type="transmembrane region" description="Helical" evidence="7">
    <location>
        <begin position="12"/>
        <end position="30"/>
    </location>
</feature>
<comment type="similarity">
    <text evidence="2">Belongs to the PC-esterase family. TBL subfamily.</text>
</comment>
<feature type="domain" description="Trichome birefringence-like C-terminal" evidence="8">
    <location>
        <begin position="125"/>
        <end position="412"/>
    </location>
</feature>
<feature type="domain" description="Trichome birefringence-like N-terminal" evidence="9">
    <location>
        <begin position="71"/>
        <end position="124"/>
    </location>
</feature>
<evidence type="ECO:0000256" key="5">
    <source>
        <dbReference type="ARBA" id="ARBA00022989"/>
    </source>
</evidence>
<accession>A0AA41VHU2</accession>
<keyword evidence="6 7" id="KW-0472">Membrane</keyword>
<dbReference type="GO" id="GO:0016020">
    <property type="term" value="C:membrane"/>
    <property type="evidence" value="ECO:0007669"/>
    <property type="project" value="UniProtKB-SubCell"/>
</dbReference>
<comment type="caution">
    <text evidence="10">The sequence shown here is derived from an EMBL/GenBank/DDBJ whole genome shotgun (WGS) entry which is preliminary data.</text>
</comment>
<protein>
    <recommendedName>
        <fullName evidence="12">Trichome birefringence-like N-terminal domain-containing protein</fullName>
    </recommendedName>
</protein>
<keyword evidence="3 7" id="KW-0812">Transmembrane</keyword>
<sequence length="423" mass="48607">MTVKAASSGASTWFLLSALVATLIYVVFLFCSLNPFSLIINPESIDNHVTEKNNRSTLVIVPDHNVNEKNKCDLFKGHWVPDLTAAPLYTNLSCPTLPDSKNCAKHGRKDVDYMNWRWKPQECELPRFDSKIFLSMLRSRRLAFIGDSIARNHIDSLLCLLSQDQTPMEFYRGFEDRDMVYYFPSYDFTLMVYWANTLIIANERVVNGSRTGVFDLHLDKVDDYWAIVLPALDYLIISDAHWFFRKSYLYEGGELIGCIYCDESNVTQLDVPFAVGKAFRSTLEFINDCEECDGLVTLLRTFSPSHFENGFWNTGGYCNRTGPYSEKQVNLNGYEWELRNSQVKEIERARNISAKRGNKNRYEIVDITRAMIMRPDGHPGSHWNNKNAHGYDDCAHWCLPGPIDVWNDLLMAVLQKMEGSTLD</sequence>
<proteinExistence type="inferred from homology"/>
<keyword evidence="5 7" id="KW-1133">Transmembrane helix</keyword>
<gene>
    <name evidence="10" type="ORF">MKW94_020355</name>
</gene>
<dbReference type="PANTHER" id="PTHR32285:SF28">
    <property type="entry name" value="XYLOGLUCAN O-ACETYLTRANSFERASE 2"/>
    <property type="match status" value="1"/>
</dbReference>
<evidence type="ECO:0000256" key="6">
    <source>
        <dbReference type="ARBA" id="ARBA00023136"/>
    </source>
</evidence>
<name>A0AA41VHU2_PAPNU</name>
<evidence type="ECO:0000313" key="10">
    <source>
        <dbReference type="EMBL" id="MCL7041408.1"/>
    </source>
</evidence>
<evidence type="ECO:0000256" key="2">
    <source>
        <dbReference type="ARBA" id="ARBA00007727"/>
    </source>
</evidence>
<dbReference type="Pfam" id="PF14416">
    <property type="entry name" value="PMR5N"/>
    <property type="match status" value="1"/>
</dbReference>
<dbReference type="InterPro" id="IPR029962">
    <property type="entry name" value="TBL"/>
</dbReference>
<evidence type="ECO:0000259" key="8">
    <source>
        <dbReference type="Pfam" id="PF13839"/>
    </source>
</evidence>
<dbReference type="Pfam" id="PF13839">
    <property type="entry name" value="PC-Esterase"/>
    <property type="match status" value="1"/>
</dbReference>
<reference evidence="10" key="1">
    <citation type="submission" date="2022-03" db="EMBL/GenBank/DDBJ databases">
        <title>A functionally conserved STORR gene fusion in Papaver species that diverged 16.8 million years ago.</title>
        <authorList>
            <person name="Catania T."/>
        </authorList>
    </citation>
    <scope>NUCLEOTIDE SEQUENCE</scope>
    <source>
        <strain evidence="10">S-191538</strain>
    </source>
</reference>
<evidence type="ECO:0000256" key="1">
    <source>
        <dbReference type="ARBA" id="ARBA00004167"/>
    </source>
</evidence>
<keyword evidence="4" id="KW-0735">Signal-anchor</keyword>
<evidence type="ECO:0000259" key="9">
    <source>
        <dbReference type="Pfam" id="PF14416"/>
    </source>
</evidence>
<dbReference type="GO" id="GO:0016413">
    <property type="term" value="F:O-acetyltransferase activity"/>
    <property type="evidence" value="ECO:0007669"/>
    <property type="project" value="InterPro"/>
</dbReference>
<evidence type="ECO:0000256" key="7">
    <source>
        <dbReference type="SAM" id="Phobius"/>
    </source>
</evidence>
<dbReference type="EMBL" id="JAJJMA010223429">
    <property type="protein sequence ID" value="MCL7041408.1"/>
    <property type="molecule type" value="Genomic_DNA"/>
</dbReference>
<evidence type="ECO:0000256" key="4">
    <source>
        <dbReference type="ARBA" id="ARBA00022968"/>
    </source>
</evidence>
<organism evidence="10 11">
    <name type="scientific">Papaver nudicaule</name>
    <name type="common">Iceland poppy</name>
    <dbReference type="NCBI Taxonomy" id="74823"/>
    <lineage>
        <taxon>Eukaryota</taxon>
        <taxon>Viridiplantae</taxon>
        <taxon>Streptophyta</taxon>
        <taxon>Embryophyta</taxon>
        <taxon>Tracheophyta</taxon>
        <taxon>Spermatophyta</taxon>
        <taxon>Magnoliopsida</taxon>
        <taxon>Ranunculales</taxon>
        <taxon>Papaveraceae</taxon>
        <taxon>Papaveroideae</taxon>
        <taxon>Papaver</taxon>
    </lineage>
</organism>